<accession>A0A1H3ELJ5</accession>
<dbReference type="GO" id="GO:0000287">
    <property type="term" value="F:magnesium ion binding"/>
    <property type="evidence" value="ECO:0007669"/>
    <property type="project" value="UniProtKB-UniRule"/>
</dbReference>
<dbReference type="InterPro" id="IPR036422">
    <property type="entry name" value="RuBisCO_lsu_N_sf"/>
</dbReference>
<feature type="binding site" evidence="6">
    <location>
        <position position="195"/>
    </location>
    <ligand>
        <name>Mg(2+)</name>
        <dbReference type="ChEBI" id="CHEBI:18420"/>
    </ligand>
</feature>
<evidence type="ECO:0000256" key="1">
    <source>
        <dbReference type="ARBA" id="ARBA00022723"/>
    </source>
</evidence>
<dbReference type="AlphaFoldDB" id="A0A1H3ELJ5"/>
<evidence type="ECO:0000256" key="6">
    <source>
        <dbReference type="HAMAP-Rule" id="MF_01133"/>
    </source>
</evidence>
<feature type="binding site" evidence="6">
    <location>
        <begin position="375"/>
        <end position="378"/>
    </location>
    <ligand>
        <name>substrate</name>
    </ligand>
</feature>
<keyword evidence="5 6" id="KW-0120">Carbon dioxide fixation</keyword>
<feature type="active site" description="Proton acceptor" evidence="6">
    <location>
        <position position="284"/>
    </location>
</feature>
<comment type="miscellaneous">
    <text evidence="6">Because the Archaea possessing a type III RuBisCO are all anaerobic, it is most likely that only the carboxylase activity of RuBisCO, and not the competitive oxygenase activity (by which RuBP reacts with O(2) to form one molecule of 3-phosphoglycerate and one molecule of 2-phosphoglycolate), is biologically relevant in these strains.</text>
</comment>
<dbReference type="RefSeq" id="WP_092730581.1">
    <property type="nucleotide sequence ID" value="NZ_FNPC01000001.1"/>
</dbReference>
<feature type="binding site" evidence="6">
    <location>
        <position position="317"/>
    </location>
    <ligand>
        <name>substrate</name>
    </ligand>
</feature>
<gene>
    <name evidence="6" type="primary">rbcL</name>
    <name evidence="9" type="ORF">SAMN05216564_101475</name>
</gene>
<feature type="modified residue" description="N6-carboxylysine" evidence="6">
    <location>
        <position position="192"/>
    </location>
</feature>
<name>A0A1H3ELJ5_9EURY</name>
<dbReference type="Gene3D" id="3.30.70.150">
    <property type="entry name" value="RuBisCO large subunit, N-terminal domain"/>
    <property type="match status" value="1"/>
</dbReference>
<comment type="cofactor">
    <cofactor evidence="6">
        <name>Mg(2+)</name>
        <dbReference type="ChEBI" id="CHEBI:18420"/>
    </cofactor>
    <text evidence="6">Binds 1 Mg(2+) ion per subunit.</text>
</comment>
<keyword evidence="10" id="KW-1185">Reference proteome</keyword>
<feature type="binding site" evidence="6">
    <location>
        <begin position="353"/>
        <end position="355"/>
    </location>
    <ligand>
        <name>substrate</name>
    </ligand>
</feature>
<dbReference type="Proteomes" id="UP000199079">
    <property type="component" value="Unassembled WGS sequence"/>
</dbReference>
<dbReference type="SFLD" id="SFLDG00301">
    <property type="entry name" value="RuBisCO-like_proteins"/>
    <property type="match status" value="1"/>
</dbReference>
<dbReference type="SUPFAM" id="SSF51649">
    <property type="entry name" value="RuBisCo, C-terminal domain"/>
    <property type="match status" value="1"/>
</dbReference>
<comment type="catalytic activity">
    <reaction evidence="6">
        <text>D-ribulose 1,5-bisphosphate + O2 = 2-phosphoglycolate + (2R)-3-phosphoglycerate + 2 H(+)</text>
        <dbReference type="Rhea" id="RHEA:36631"/>
        <dbReference type="ChEBI" id="CHEBI:15378"/>
        <dbReference type="ChEBI" id="CHEBI:15379"/>
        <dbReference type="ChEBI" id="CHEBI:57870"/>
        <dbReference type="ChEBI" id="CHEBI:58033"/>
        <dbReference type="ChEBI" id="CHEBI:58272"/>
    </reaction>
</comment>
<dbReference type="Gene3D" id="3.20.20.110">
    <property type="entry name" value="Ribulose bisphosphate carboxylase, large subunit, C-terminal domain"/>
    <property type="match status" value="1"/>
</dbReference>
<dbReference type="OrthoDB" id="52787at2157"/>
<proteinExistence type="inferred from homology"/>
<feature type="domain" description="Ribulose bisphosphate carboxylase large subunit ferrodoxin-like N-terminal" evidence="8">
    <location>
        <begin position="8"/>
        <end position="133"/>
    </location>
</feature>
<evidence type="ECO:0000256" key="5">
    <source>
        <dbReference type="ARBA" id="ARBA00023300"/>
    </source>
</evidence>
<feature type="active site" description="Proton acceptor" evidence="6">
    <location>
        <position position="166"/>
    </location>
</feature>
<keyword evidence="1 6" id="KW-0479">Metal-binding</keyword>
<dbReference type="NCBIfam" id="TIGR03326">
    <property type="entry name" value="rubisco_III"/>
    <property type="match status" value="1"/>
</dbReference>
<evidence type="ECO:0000256" key="2">
    <source>
        <dbReference type="ARBA" id="ARBA00022842"/>
    </source>
</evidence>
<dbReference type="Pfam" id="PF02788">
    <property type="entry name" value="RuBisCO_large_N"/>
    <property type="match status" value="1"/>
</dbReference>
<organism evidence="9 10">
    <name type="scientific">Halopenitus persicus</name>
    <dbReference type="NCBI Taxonomy" id="1048396"/>
    <lineage>
        <taxon>Archaea</taxon>
        <taxon>Methanobacteriati</taxon>
        <taxon>Methanobacteriota</taxon>
        <taxon>Stenosarchaea group</taxon>
        <taxon>Halobacteria</taxon>
        <taxon>Halobacteriales</taxon>
        <taxon>Haloferacaceae</taxon>
        <taxon>Halopenitus</taxon>
    </lineage>
</organism>
<dbReference type="GO" id="GO:0016984">
    <property type="term" value="F:ribulose-bisphosphate carboxylase activity"/>
    <property type="evidence" value="ECO:0007669"/>
    <property type="project" value="UniProtKB-UniRule"/>
</dbReference>
<feature type="binding site" evidence="6">
    <location>
        <position position="285"/>
    </location>
    <ligand>
        <name>substrate</name>
    </ligand>
</feature>
<dbReference type="InterPro" id="IPR033966">
    <property type="entry name" value="RuBisCO"/>
</dbReference>
<feature type="domain" description="Ribulose bisphosphate carboxylase large subunit C-terminal" evidence="7">
    <location>
        <begin position="152"/>
        <end position="424"/>
    </location>
</feature>
<dbReference type="HAMAP" id="MF_01133">
    <property type="entry name" value="RuBisCO_L_type3"/>
    <property type="match status" value="1"/>
</dbReference>
<keyword evidence="4 6" id="KW-0456">Lyase</keyword>
<dbReference type="PANTHER" id="PTHR42704:SF17">
    <property type="entry name" value="RIBULOSE BISPHOSPHATE CARBOXYLASE LARGE CHAIN"/>
    <property type="match status" value="1"/>
</dbReference>
<dbReference type="InterPro" id="IPR036376">
    <property type="entry name" value="RuBisCO_lsu_C_sf"/>
</dbReference>
<evidence type="ECO:0000259" key="7">
    <source>
        <dbReference type="Pfam" id="PF00016"/>
    </source>
</evidence>
<feature type="binding site" evidence="6">
    <location>
        <position position="194"/>
    </location>
    <ligand>
        <name>Mg(2+)</name>
        <dbReference type="ChEBI" id="CHEBI:18420"/>
    </ligand>
</feature>
<comment type="catalytic activity">
    <reaction evidence="6">
        <text>2 (2R)-3-phosphoglycerate + 2 H(+) = D-ribulose 1,5-bisphosphate + CO2 + H2O</text>
        <dbReference type="Rhea" id="RHEA:23124"/>
        <dbReference type="ChEBI" id="CHEBI:15377"/>
        <dbReference type="ChEBI" id="CHEBI:15378"/>
        <dbReference type="ChEBI" id="CHEBI:16526"/>
        <dbReference type="ChEBI" id="CHEBI:57870"/>
        <dbReference type="ChEBI" id="CHEBI:58272"/>
        <dbReference type="EC" id="4.1.1.39"/>
    </reaction>
</comment>
<dbReference type="InterPro" id="IPR000685">
    <property type="entry name" value="RuBisCO_lsu_C"/>
</dbReference>
<comment type="similarity">
    <text evidence="6">Belongs to the RuBisCO large chain family. Type III subfamily.</text>
</comment>
<dbReference type="EMBL" id="FNPC01000001">
    <property type="protein sequence ID" value="SDX79038.1"/>
    <property type="molecule type" value="Genomic_DNA"/>
</dbReference>
<comment type="subunit">
    <text evidence="6">Homodimer or homodecamer. In contrast to form I RuBisCO, the form III RuBisCO is composed solely of large subunits.</text>
</comment>
<dbReference type="GO" id="GO:0016491">
    <property type="term" value="F:oxidoreductase activity"/>
    <property type="evidence" value="ECO:0007669"/>
    <property type="project" value="UniProtKB-KW"/>
</dbReference>
<evidence type="ECO:0000259" key="8">
    <source>
        <dbReference type="Pfam" id="PF02788"/>
    </source>
</evidence>
<dbReference type="NCBIfam" id="NF003252">
    <property type="entry name" value="PRK04208.1"/>
    <property type="match status" value="1"/>
</dbReference>
<evidence type="ECO:0000256" key="4">
    <source>
        <dbReference type="ARBA" id="ARBA00023239"/>
    </source>
</evidence>
<dbReference type="GO" id="GO:0006196">
    <property type="term" value="P:AMP catabolic process"/>
    <property type="evidence" value="ECO:0007669"/>
    <property type="project" value="UniProtKB-UniRule"/>
</dbReference>
<dbReference type="SUPFAM" id="SSF54966">
    <property type="entry name" value="RuBisCO, large subunit, small (N-terminal) domain"/>
    <property type="match status" value="1"/>
</dbReference>
<dbReference type="GO" id="GO:0015977">
    <property type="term" value="P:carbon fixation"/>
    <property type="evidence" value="ECO:0007669"/>
    <property type="project" value="UniProtKB-KW"/>
</dbReference>
<protein>
    <recommendedName>
        <fullName evidence="6">Ribulose bisphosphate carboxylase</fullName>
        <shortName evidence="6">RuBisCO</shortName>
        <ecNumber evidence="6">4.1.1.39</ecNumber>
    </recommendedName>
</protein>
<comment type="function">
    <text evidence="6">Catalyzes the addition of molecular CO(2) and H(2)O to ribulose 1,5-bisphosphate (RuBP), generating two molecules of 3-phosphoglycerate (3-PGA). Functions in an archaeal AMP degradation pathway, together with AMP phosphorylase and R15P isomerase.</text>
</comment>
<dbReference type="EC" id="4.1.1.39" evidence="6"/>
<feature type="site" description="Transition state stabilizer" evidence="6">
    <location>
        <position position="325"/>
    </location>
</feature>
<keyword evidence="2 6" id="KW-0460">Magnesium</keyword>
<reference evidence="10" key="1">
    <citation type="submission" date="2016-10" db="EMBL/GenBank/DDBJ databases">
        <authorList>
            <person name="Varghese N."/>
            <person name="Submissions S."/>
        </authorList>
    </citation>
    <scope>NUCLEOTIDE SEQUENCE [LARGE SCALE GENOMIC DNA]</scope>
    <source>
        <strain evidence="10">DC30,IBRC 10041,KCTC 4046</strain>
    </source>
</reference>
<evidence type="ECO:0000256" key="3">
    <source>
        <dbReference type="ARBA" id="ARBA00023002"/>
    </source>
</evidence>
<dbReference type="InterPro" id="IPR017443">
    <property type="entry name" value="RuBisCO_lsu_fd_N"/>
</dbReference>
<keyword evidence="3 6" id="KW-0560">Oxidoreductase</keyword>
<dbReference type="PANTHER" id="PTHR42704">
    <property type="entry name" value="RIBULOSE BISPHOSPHATE CARBOXYLASE"/>
    <property type="match status" value="1"/>
</dbReference>
<evidence type="ECO:0000313" key="9">
    <source>
        <dbReference type="EMBL" id="SDX79038.1"/>
    </source>
</evidence>
<dbReference type="Pfam" id="PF00016">
    <property type="entry name" value="RuBisCO_large"/>
    <property type="match status" value="1"/>
</dbReference>
<feature type="binding site" evidence="6">
    <location>
        <position position="168"/>
    </location>
    <ligand>
        <name>substrate</name>
    </ligand>
</feature>
<feature type="binding site" description="via carbamate group" evidence="6">
    <location>
        <position position="192"/>
    </location>
    <ligand>
        <name>Mg(2+)</name>
        <dbReference type="ChEBI" id="CHEBI:18420"/>
    </ligand>
</feature>
<dbReference type="InterPro" id="IPR017712">
    <property type="entry name" value="RuBisCO_III"/>
</dbReference>
<evidence type="ECO:0000313" key="10">
    <source>
        <dbReference type="Proteomes" id="UP000199079"/>
    </source>
</evidence>
<sequence length="430" mass="45803">MVGITYEDFLDRSYEPTADDLVCRFYVEPAADMDAEAAASRVASESSNGTWAALQVEGSVTDLSATAFDVEPTSVGGDTPGTDRREGYDVGVAYPMALFEPGSMPQVLSCIAGNILGMKAVDRIRLRDCEWPEPLATSFPGPAYGSAVRDRVFDAGDRPITATVPKPKVGLSTDQHVEVGYQAWTGGIDLLKDDENLTDQAFNPFHDRLTESLDARDRAEEETGERKSYLVNVTAPGGEMLDRVDAVAEAGGEYVMVDVVTCGWAAVQQVRERCDRHGLAIHAHRAMHAGFDRLPDHGVSMRVIAQIARLCGVDQIHTGTADLGKLANEDTAGINEWLRSDLYGLADVLPTASGGLHPGLVPELVDRLGTQLCIQAGGGIHGHPDGTHAGAKALRAAVDAAAAGEDIEAAAEREPALATAIEKWGTETPR</sequence>
<dbReference type="SFLD" id="SFLDS00014">
    <property type="entry name" value="RuBisCO"/>
    <property type="match status" value="1"/>
</dbReference>